<protein>
    <submittedName>
        <fullName evidence="2">Uncharacterized protein</fullName>
    </submittedName>
</protein>
<evidence type="ECO:0000313" key="2">
    <source>
        <dbReference type="EMBL" id="MFC4130724.1"/>
    </source>
</evidence>
<keyword evidence="1" id="KW-0472">Membrane</keyword>
<reference evidence="3" key="1">
    <citation type="journal article" date="2019" name="Int. J. Syst. Evol. Microbiol.">
        <title>The Global Catalogue of Microorganisms (GCM) 10K type strain sequencing project: providing services to taxonomists for standard genome sequencing and annotation.</title>
        <authorList>
            <consortium name="The Broad Institute Genomics Platform"/>
            <consortium name="The Broad Institute Genome Sequencing Center for Infectious Disease"/>
            <person name="Wu L."/>
            <person name="Ma J."/>
        </authorList>
    </citation>
    <scope>NUCLEOTIDE SEQUENCE [LARGE SCALE GENOMIC DNA]</scope>
    <source>
        <strain evidence="3">CGMCC 4.7289</strain>
    </source>
</reference>
<dbReference type="RefSeq" id="WP_253757346.1">
    <property type="nucleotide sequence ID" value="NZ_JAMZDZ010000001.1"/>
</dbReference>
<keyword evidence="3" id="KW-1185">Reference proteome</keyword>
<feature type="transmembrane region" description="Helical" evidence="1">
    <location>
        <begin position="156"/>
        <end position="176"/>
    </location>
</feature>
<dbReference type="EMBL" id="JBHSAY010000005">
    <property type="protein sequence ID" value="MFC4130724.1"/>
    <property type="molecule type" value="Genomic_DNA"/>
</dbReference>
<comment type="caution">
    <text evidence="2">The sequence shown here is derived from an EMBL/GenBank/DDBJ whole genome shotgun (WGS) entry which is preliminary data.</text>
</comment>
<evidence type="ECO:0000256" key="1">
    <source>
        <dbReference type="SAM" id="Phobius"/>
    </source>
</evidence>
<accession>A0ABV8LLU1</accession>
<evidence type="ECO:0000313" key="3">
    <source>
        <dbReference type="Proteomes" id="UP001595816"/>
    </source>
</evidence>
<dbReference type="Proteomes" id="UP001595816">
    <property type="component" value="Unassembled WGS sequence"/>
</dbReference>
<sequence length="207" mass="21315">MSATEYRALVAELVAATRRRDVAVTAATQSYLDGVAVVDQDLAAAGRIHLACAEVVATREATVADLDGQADRIWTELLVGHRWRARRAGPLPAPAAGAGTGDPVALIASAAARVARARRGAEALPLPLLLSLALIGGIGAVAVGLLAGGVSGTPWLSWPLFMLAPFAGIPFAARWVDYWAATRLDTGAIGLTVLGGMLATCLVAVFR</sequence>
<proteinExistence type="predicted"/>
<keyword evidence="1" id="KW-0812">Transmembrane</keyword>
<feature type="transmembrane region" description="Helical" evidence="1">
    <location>
        <begin position="126"/>
        <end position="150"/>
    </location>
</feature>
<gene>
    <name evidence="2" type="ORF">ACFOZ4_08920</name>
</gene>
<name>A0ABV8LLU1_9ACTN</name>
<feature type="transmembrane region" description="Helical" evidence="1">
    <location>
        <begin position="188"/>
        <end position="206"/>
    </location>
</feature>
<organism evidence="2 3">
    <name type="scientific">Hamadaea flava</name>
    <dbReference type="NCBI Taxonomy" id="1742688"/>
    <lineage>
        <taxon>Bacteria</taxon>
        <taxon>Bacillati</taxon>
        <taxon>Actinomycetota</taxon>
        <taxon>Actinomycetes</taxon>
        <taxon>Micromonosporales</taxon>
        <taxon>Micromonosporaceae</taxon>
        <taxon>Hamadaea</taxon>
    </lineage>
</organism>
<keyword evidence="1" id="KW-1133">Transmembrane helix</keyword>